<sequence length="226" mass="24809">MFEQVKLKDGTAAWISPLMRDDRDLLAAGFEELSAETKRQRFLAPVKHLSEAMLHHLVDDVDGINHVALVLSAETSPDVFDPVAIARMVRYPDVTDTADVAVTVKDSWQGRGIATALLAALVRHRPEGVTRLVTEVAGTNAASLAMLRRLGPTKVEPNGHGAYDVEVNLDAARQTPGPTSEPTTEPAREQGSRVPLVRPSEHARPKVDRQSHHMLQTRDLVCPWLN</sequence>
<dbReference type="InterPro" id="IPR000182">
    <property type="entry name" value="GNAT_dom"/>
</dbReference>
<feature type="compositionally biased region" description="Basic and acidic residues" evidence="1">
    <location>
        <begin position="199"/>
        <end position="211"/>
    </location>
</feature>
<keyword evidence="3" id="KW-0808">Transferase</keyword>
<feature type="compositionally biased region" description="Low complexity" evidence="1">
    <location>
        <begin position="175"/>
        <end position="185"/>
    </location>
</feature>
<reference evidence="3 4" key="1">
    <citation type="submission" date="2019-04" db="EMBL/GenBank/DDBJ databases">
        <authorList>
            <person name="Dong K."/>
        </authorList>
    </citation>
    <scope>NUCLEOTIDE SEQUENCE [LARGE SCALE GENOMIC DNA]</scope>
    <source>
        <strain evidence="4">dk3543</strain>
    </source>
</reference>
<dbReference type="GO" id="GO:0016747">
    <property type="term" value="F:acyltransferase activity, transferring groups other than amino-acyl groups"/>
    <property type="evidence" value="ECO:0007669"/>
    <property type="project" value="InterPro"/>
</dbReference>
<name>A0A4U2YRQ9_9ACTN</name>
<accession>A0A4U2YRQ9</accession>
<feature type="domain" description="N-acetyltransferase" evidence="2">
    <location>
        <begin position="17"/>
        <end position="170"/>
    </location>
</feature>
<comment type="caution">
    <text evidence="3">The sequence shown here is derived from an EMBL/GenBank/DDBJ whole genome shotgun (WGS) entry which is preliminary data.</text>
</comment>
<protein>
    <submittedName>
        <fullName evidence="3">GNAT family N-acetyltransferase</fullName>
    </submittedName>
</protein>
<evidence type="ECO:0000313" key="4">
    <source>
        <dbReference type="Proteomes" id="UP000307808"/>
    </source>
</evidence>
<dbReference type="Gene3D" id="3.40.630.30">
    <property type="match status" value="1"/>
</dbReference>
<organism evidence="3 4">
    <name type="scientific">Nocardioides jishulii</name>
    <dbReference type="NCBI Taxonomy" id="2575440"/>
    <lineage>
        <taxon>Bacteria</taxon>
        <taxon>Bacillati</taxon>
        <taxon>Actinomycetota</taxon>
        <taxon>Actinomycetes</taxon>
        <taxon>Propionibacteriales</taxon>
        <taxon>Nocardioidaceae</taxon>
        <taxon>Nocardioides</taxon>
    </lineage>
</organism>
<dbReference type="CDD" id="cd04301">
    <property type="entry name" value="NAT_SF"/>
    <property type="match status" value="1"/>
</dbReference>
<dbReference type="EMBL" id="SZPY01000001">
    <property type="protein sequence ID" value="TKI64176.1"/>
    <property type="molecule type" value="Genomic_DNA"/>
</dbReference>
<keyword evidence="4" id="KW-1185">Reference proteome</keyword>
<proteinExistence type="predicted"/>
<dbReference type="PROSITE" id="PS51186">
    <property type="entry name" value="GNAT"/>
    <property type="match status" value="1"/>
</dbReference>
<evidence type="ECO:0000256" key="1">
    <source>
        <dbReference type="SAM" id="MobiDB-lite"/>
    </source>
</evidence>
<feature type="region of interest" description="Disordered" evidence="1">
    <location>
        <begin position="172"/>
        <end position="214"/>
    </location>
</feature>
<dbReference type="InterPro" id="IPR016181">
    <property type="entry name" value="Acyl_CoA_acyltransferase"/>
</dbReference>
<dbReference type="Proteomes" id="UP000307808">
    <property type="component" value="Unassembled WGS sequence"/>
</dbReference>
<dbReference type="SUPFAM" id="SSF55729">
    <property type="entry name" value="Acyl-CoA N-acyltransferases (Nat)"/>
    <property type="match status" value="1"/>
</dbReference>
<gene>
    <name evidence="3" type="ORF">FC770_03160</name>
</gene>
<dbReference type="RefSeq" id="WP_137064636.1">
    <property type="nucleotide sequence ID" value="NZ_CP040748.1"/>
</dbReference>
<dbReference type="AlphaFoldDB" id="A0A4U2YRQ9"/>
<dbReference type="Pfam" id="PF00583">
    <property type="entry name" value="Acetyltransf_1"/>
    <property type="match status" value="1"/>
</dbReference>
<evidence type="ECO:0000313" key="3">
    <source>
        <dbReference type="EMBL" id="TKI64176.1"/>
    </source>
</evidence>
<evidence type="ECO:0000259" key="2">
    <source>
        <dbReference type="PROSITE" id="PS51186"/>
    </source>
</evidence>
<dbReference type="OrthoDB" id="4256927at2"/>